<dbReference type="EMBL" id="JAATNW010000003">
    <property type="protein sequence ID" value="NMH59644.1"/>
    <property type="molecule type" value="Genomic_DNA"/>
</dbReference>
<protein>
    <submittedName>
        <fullName evidence="4">DegT/DnrJ/EryC1/StrS family aminotransferase</fullName>
    </submittedName>
</protein>
<reference evidence="4 5" key="1">
    <citation type="submission" date="2020-03" db="EMBL/GenBank/DDBJ databases">
        <title>Alteromonas ponticola sp. nov., isolated from seawater.</title>
        <authorList>
            <person name="Yoon J.-H."/>
            <person name="Kim Y.-O."/>
        </authorList>
    </citation>
    <scope>NUCLEOTIDE SEQUENCE [LARGE SCALE GENOMIC DNA]</scope>
    <source>
        <strain evidence="4 5">MYP5</strain>
    </source>
</reference>
<evidence type="ECO:0000256" key="2">
    <source>
        <dbReference type="ARBA" id="ARBA00037999"/>
    </source>
</evidence>
<keyword evidence="1 3" id="KW-0663">Pyridoxal phosphate</keyword>
<gene>
    <name evidence="4" type="ORF">HCJ96_06420</name>
</gene>
<name>A0ABX1QZK3_9ALTE</name>
<keyword evidence="4" id="KW-0808">Transferase</keyword>
<comment type="caution">
    <text evidence="4">The sequence shown here is derived from an EMBL/GenBank/DDBJ whole genome shotgun (WGS) entry which is preliminary data.</text>
</comment>
<dbReference type="InterPro" id="IPR015421">
    <property type="entry name" value="PyrdxlP-dep_Trfase_major"/>
</dbReference>
<organism evidence="4 5">
    <name type="scientific">Alteromonas ponticola</name>
    <dbReference type="NCBI Taxonomy" id="2720613"/>
    <lineage>
        <taxon>Bacteria</taxon>
        <taxon>Pseudomonadati</taxon>
        <taxon>Pseudomonadota</taxon>
        <taxon>Gammaproteobacteria</taxon>
        <taxon>Alteromonadales</taxon>
        <taxon>Alteromonadaceae</taxon>
        <taxon>Alteromonas/Salinimonas group</taxon>
        <taxon>Alteromonas</taxon>
    </lineage>
</organism>
<dbReference type="PIRSF" id="PIRSF000390">
    <property type="entry name" value="PLP_StrS"/>
    <property type="match status" value="1"/>
</dbReference>
<sequence>MKVPFLNLRAINARDEHAIISACERVIKSGWYVNSEEVSNFESKFSNYCGTKYCIGVANGLDALKLTLAAWKILGKLKDGDEVLVPGNTFIATVLAVIDTGLNPVFVEPDPETFLISNSSLESAITSRCKAIIPVHLYGQLVDLSALRGVIEKHELLVLEDSAQAHGASLMGKRAGNLGHAAAFSFYPGKNLGALGDGGAVTTNDAELASLIKALANYGSEDKYVHSFVGYNSRLDAIQAAILNVKLTRLDNDIELRRKIVHRYLNEISNPHISLPSINDTQSHVWHLFVVKTEFRKALQAWLTAHDVQTLVHYPIAPHKQEALSQFSHTILPVTENLQSVVLSLPVDPTLDNEQVSYVIDVCNKFKLNAENHPL</sequence>
<evidence type="ECO:0000313" key="4">
    <source>
        <dbReference type="EMBL" id="NMH59644.1"/>
    </source>
</evidence>
<dbReference type="InterPro" id="IPR015422">
    <property type="entry name" value="PyrdxlP-dep_Trfase_small"/>
</dbReference>
<comment type="similarity">
    <text evidence="2 3">Belongs to the DegT/DnrJ/EryC1 family.</text>
</comment>
<dbReference type="Proteomes" id="UP000709336">
    <property type="component" value="Unassembled WGS sequence"/>
</dbReference>
<dbReference type="SUPFAM" id="SSF53383">
    <property type="entry name" value="PLP-dependent transferases"/>
    <property type="match status" value="1"/>
</dbReference>
<keyword evidence="4" id="KW-0032">Aminotransferase</keyword>
<dbReference type="Pfam" id="PF01041">
    <property type="entry name" value="DegT_DnrJ_EryC1"/>
    <property type="match status" value="1"/>
</dbReference>
<dbReference type="PANTHER" id="PTHR30244:SF36">
    <property type="entry name" value="3-OXO-GLUCOSE-6-PHOSPHATE:GLUTAMATE AMINOTRANSFERASE"/>
    <property type="match status" value="1"/>
</dbReference>
<evidence type="ECO:0000313" key="5">
    <source>
        <dbReference type="Proteomes" id="UP000709336"/>
    </source>
</evidence>
<proteinExistence type="inferred from homology"/>
<dbReference type="Gene3D" id="3.40.640.10">
    <property type="entry name" value="Type I PLP-dependent aspartate aminotransferase-like (Major domain)"/>
    <property type="match status" value="1"/>
</dbReference>
<evidence type="ECO:0000256" key="3">
    <source>
        <dbReference type="RuleBase" id="RU004508"/>
    </source>
</evidence>
<dbReference type="RefSeq" id="WP_169210203.1">
    <property type="nucleotide sequence ID" value="NZ_JAATNW010000003.1"/>
</dbReference>
<dbReference type="GO" id="GO:0008483">
    <property type="term" value="F:transaminase activity"/>
    <property type="evidence" value="ECO:0007669"/>
    <property type="project" value="UniProtKB-KW"/>
</dbReference>
<dbReference type="PANTHER" id="PTHR30244">
    <property type="entry name" value="TRANSAMINASE"/>
    <property type="match status" value="1"/>
</dbReference>
<dbReference type="InterPro" id="IPR000653">
    <property type="entry name" value="DegT/StrS_aminotransferase"/>
</dbReference>
<dbReference type="Gene3D" id="3.90.1150.10">
    <property type="entry name" value="Aspartate Aminotransferase, domain 1"/>
    <property type="match status" value="1"/>
</dbReference>
<evidence type="ECO:0000256" key="1">
    <source>
        <dbReference type="ARBA" id="ARBA00022898"/>
    </source>
</evidence>
<keyword evidence="5" id="KW-1185">Reference proteome</keyword>
<dbReference type="CDD" id="cd00616">
    <property type="entry name" value="AHBA_syn"/>
    <property type="match status" value="1"/>
</dbReference>
<dbReference type="InterPro" id="IPR015424">
    <property type="entry name" value="PyrdxlP-dep_Trfase"/>
</dbReference>
<accession>A0ABX1QZK3</accession>